<dbReference type="InterPro" id="IPR001584">
    <property type="entry name" value="Integrase_cat-core"/>
</dbReference>
<dbReference type="NCBIfam" id="NF033516">
    <property type="entry name" value="transpos_IS3"/>
    <property type="match status" value="1"/>
</dbReference>
<dbReference type="Gene3D" id="3.30.420.10">
    <property type="entry name" value="Ribonuclease H-like superfamily/Ribonuclease H"/>
    <property type="match status" value="1"/>
</dbReference>
<dbReference type="PANTHER" id="PTHR46889">
    <property type="entry name" value="TRANSPOSASE INSF FOR INSERTION SEQUENCE IS3B-RELATED"/>
    <property type="match status" value="1"/>
</dbReference>
<accession>A0ABX9UFE2</accession>
<protein>
    <submittedName>
        <fullName evidence="2">Transposase InsO family protein</fullName>
    </submittedName>
</protein>
<reference evidence="2 3" key="1">
    <citation type="submission" date="2018-10" db="EMBL/GenBank/DDBJ databases">
        <title>Genomic Encyclopedia of Type Strains, Phase IV (KMG-IV): sequencing the most valuable type-strain genomes for metagenomic binning, comparative biology and taxonomic classification.</title>
        <authorList>
            <person name="Goeker M."/>
        </authorList>
    </citation>
    <scope>NUCLEOTIDE SEQUENCE [LARGE SCALE GENOMIC DNA]</scope>
    <source>
        <strain evidence="2 3">DSM 13574</strain>
    </source>
</reference>
<name>A0ABX9UFE2_9BACT</name>
<proteinExistence type="predicted"/>
<dbReference type="Pfam" id="PF00665">
    <property type="entry name" value="rve"/>
    <property type="match status" value="1"/>
</dbReference>
<gene>
    <name evidence="2" type="ORF">C8D75_0617</name>
</gene>
<keyword evidence="3" id="KW-1185">Reference proteome</keyword>
<evidence type="ECO:0000313" key="3">
    <source>
        <dbReference type="Proteomes" id="UP000279669"/>
    </source>
</evidence>
<evidence type="ECO:0000313" key="2">
    <source>
        <dbReference type="EMBL" id="RMA75607.1"/>
    </source>
</evidence>
<dbReference type="InterPro" id="IPR025948">
    <property type="entry name" value="HTH-like_dom"/>
</dbReference>
<dbReference type="InterPro" id="IPR048020">
    <property type="entry name" value="Transpos_IS3"/>
</dbReference>
<comment type="caution">
    <text evidence="2">The sequence shown here is derived from an EMBL/GenBank/DDBJ whole genome shotgun (WGS) entry which is preliminary data.</text>
</comment>
<dbReference type="RefSeq" id="WP_103066254.1">
    <property type="nucleotide sequence ID" value="NZ_REFG01000002.1"/>
</dbReference>
<dbReference type="InterPro" id="IPR050900">
    <property type="entry name" value="Transposase_IS3/IS150/IS904"/>
</dbReference>
<evidence type="ECO:0000259" key="1">
    <source>
        <dbReference type="PROSITE" id="PS50994"/>
    </source>
</evidence>
<dbReference type="PANTHER" id="PTHR46889:SF5">
    <property type="entry name" value="INTEGRASE PROTEIN"/>
    <property type="match status" value="1"/>
</dbReference>
<organism evidence="2 3">
    <name type="scientific">Petrotoga olearia</name>
    <dbReference type="NCBI Taxonomy" id="156203"/>
    <lineage>
        <taxon>Bacteria</taxon>
        <taxon>Thermotogati</taxon>
        <taxon>Thermotogota</taxon>
        <taxon>Thermotogae</taxon>
        <taxon>Petrotogales</taxon>
        <taxon>Petrotogaceae</taxon>
        <taxon>Petrotoga</taxon>
    </lineage>
</organism>
<dbReference type="SUPFAM" id="SSF53098">
    <property type="entry name" value="Ribonuclease H-like"/>
    <property type="match status" value="1"/>
</dbReference>
<feature type="domain" description="Integrase catalytic" evidence="1">
    <location>
        <begin position="140"/>
        <end position="310"/>
    </location>
</feature>
<dbReference type="Pfam" id="PF13276">
    <property type="entry name" value="HTH_21"/>
    <property type="match status" value="1"/>
</dbReference>
<dbReference type="InterPro" id="IPR036397">
    <property type="entry name" value="RNaseH_sf"/>
</dbReference>
<dbReference type="EMBL" id="REFG01000002">
    <property type="protein sequence ID" value="RMA75607.1"/>
    <property type="molecule type" value="Genomic_DNA"/>
</dbReference>
<dbReference type="PROSITE" id="PS50994">
    <property type="entry name" value="INTEGRASE"/>
    <property type="match status" value="1"/>
</dbReference>
<dbReference type="InterPro" id="IPR012337">
    <property type="entry name" value="RNaseH-like_sf"/>
</dbReference>
<dbReference type="Proteomes" id="UP000279669">
    <property type="component" value="Unassembled WGS sequence"/>
</dbReference>
<sequence>MYMNAAPSVKYEIIRVTISRDNNLLNISELCKLAGVSRSGYYNWVACEKKRKELEEQDRADFELILLAFQYRGYDKGVRGIHMRLLHQKPPVVMNPKKIRRLMAKYNLRCPIRKPNPYRRISKAMQTNNVAPNVLNRQFKAFGPRTVLLTDITYIPRYSHHAGGSLKYTYVSVIMDAFTKQVLACVCSTSLEVDFVLDTVKQLINNHGGELRTDTLIHSDQGCHYTSTKFVEILGNYELRRSMSRRGNCWDNAPQESLFGHMKDEIRLLNSDAHQQIQRKVLDWIDYYNNEHYQWSLAKLSPNEYYEYIKTGVYPLSCISDECNVRGSAPAPPGV</sequence>